<sequence length="68" mass="7047">MLLTSCNNTLPSNSAATYSLATRLVTAPGYRLVPPPPPPSRRNQASAPAAAQTWVEPRASAVGSTGRV</sequence>
<dbReference type="EMBL" id="JAHIBW010000013">
    <property type="protein sequence ID" value="KAG7305333.1"/>
    <property type="molecule type" value="Genomic_DNA"/>
</dbReference>
<reference evidence="2 3" key="1">
    <citation type="submission" date="2021-06" db="EMBL/GenBank/DDBJ databases">
        <title>A haploid diamondback moth (Plutella xylostella L.) genome assembly resolves 31 chromosomes and identifies a diamide resistance mutation.</title>
        <authorList>
            <person name="Ward C.M."/>
            <person name="Perry K.D."/>
            <person name="Baker G."/>
            <person name="Powis K."/>
            <person name="Heckel D.G."/>
            <person name="Baxter S.W."/>
        </authorList>
    </citation>
    <scope>NUCLEOTIDE SEQUENCE [LARGE SCALE GENOMIC DNA]</scope>
    <source>
        <strain evidence="2 3">LV</strain>
        <tissue evidence="2">Single pupa</tissue>
    </source>
</reference>
<name>A0ABQ7QMS3_PLUXY</name>
<feature type="compositionally biased region" description="Low complexity" evidence="1">
    <location>
        <begin position="41"/>
        <end position="52"/>
    </location>
</feature>
<feature type="region of interest" description="Disordered" evidence="1">
    <location>
        <begin position="33"/>
        <end position="68"/>
    </location>
</feature>
<organism evidence="2 3">
    <name type="scientific">Plutella xylostella</name>
    <name type="common">Diamondback moth</name>
    <name type="synonym">Plutella maculipennis</name>
    <dbReference type="NCBI Taxonomy" id="51655"/>
    <lineage>
        <taxon>Eukaryota</taxon>
        <taxon>Metazoa</taxon>
        <taxon>Ecdysozoa</taxon>
        <taxon>Arthropoda</taxon>
        <taxon>Hexapoda</taxon>
        <taxon>Insecta</taxon>
        <taxon>Pterygota</taxon>
        <taxon>Neoptera</taxon>
        <taxon>Endopterygota</taxon>
        <taxon>Lepidoptera</taxon>
        <taxon>Glossata</taxon>
        <taxon>Ditrysia</taxon>
        <taxon>Yponomeutoidea</taxon>
        <taxon>Plutellidae</taxon>
        <taxon>Plutella</taxon>
    </lineage>
</organism>
<comment type="caution">
    <text evidence="2">The sequence shown here is derived from an EMBL/GenBank/DDBJ whole genome shotgun (WGS) entry which is preliminary data.</text>
</comment>
<accession>A0ABQ7QMS3</accession>
<evidence type="ECO:0000313" key="2">
    <source>
        <dbReference type="EMBL" id="KAG7305333.1"/>
    </source>
</evidence>
<evidence type="ECO:0000256" key="1">
    <source>
        <dbReference type="SAM" id="MobiDB-lite"/>
    </source>
</evidence>
<gene>
    <name evidence="2" type="ORF">JYU34_009395</name>
</gene>
<protein>
    <submittedName>
        <fullName evidence="2">Uncharacterized protein</fullName>
    </submittedName>
</protein>
<proteinExistence type="predicted"/>
<dbReference type="Proteomes" id="UP000823941">
    <property type="component" value="Chromosome 13"/>
</dbReference>
<evidence type="ECO:0000313" key="3">
    <source>
        <dbReference type="Proteomes" id="UP000823941"/>
    </source>
</evidence>
<keyword evidence="3" id="KW-1185">Reference proteome</keyword>